<organism evidence="1 2">
    <name type="scientific">Arachis hypogaea</name>
    <name type="common">Peanut</name>
    <dbReference type="NCBI Taxonomy" id="3818"/>
    <lineage>
        <taxon>Eukaryota</taxon>
        <taxon>Viridiplantae</taxon>
        <taxon>Streptophyta</taxon>
        <taxon>Embryophyta</taxon>
        <taxon>Tracheophyta</taxon>
        <taxon>Spermatophyta</taxon>
        <taxon>Magnoliopsida</taxon>
        <taxon>eudicotyledons</taxon>
        <taxon>Gunneridae</taxon>
        <taxon>Pentapetalae</taxon>
        <taxon>rosids</taxon>
        <taxon>fabids</taxon>
        <taxon>Fabales</taxon>
        <taxon>Fabaceae</taxon>
        <taxon>Papilionoideae</taxon>
        <taxon>50 kb inversion clade</taxon>
        <taxon>dalbergioids sensu lato</taxon>
        <taxon>Dalbergieae</taxon>
        <taxon>Pterocarpus clade</taxon>
        <taxon>Arachis</taxon>
    </lineage>
</organism>
<dbReference type="InterPro" id="IPR009511">
    <property type="entry name" value="MAD1/Cdc20-bound-Mad2-bd"/>
</dbReference>
<dbReference type="GO" id="GO:0007096">
    <property type="term" value="P:regulation of exit from mitosis"/>
    <property type="evidence" value="ECO:0007669"/>
    <property type="project" value="InterPro"/>
</dbReference>
<sequence>MEGNVSSEPEPEVDYSVINIASDALDGSTIFHTVNDVVSLLLYMHLQIPSTVQDMSAEFDTLHSEYKELELAIGTTAKTSFRRQQVSKMRDIKMGIRRMDKFMNTLLKVQTAMKVMISQVPTMEKLVLALGASPLRPLHIYVLNFSHGAARTTDSDDFGRSKLAEGLSRKAIRALISKGAGSVNYPGPLKLFLLFKAPSSFNQPLHFLPKRDFRYHKQVVPLKLLVKCRNQVEEVAVPSEDMIWFQCRHVIKGLAMNTMPDE</sequence>
<dbReference type="SMR" id="A0A6B9V797"/>
<dbReference type="EMBL" id="CP031001">
    <property type="protein sequence ID" value="QHN77259.1"/>
    <property type="molecule type" value="Genomic_DNA"/>
</dbReference>
<dbReference type="PANTHER" id="PTHR15681">
    <property type="entry name" value="MAD2L1-BINDING PROTEIN"/>
    <property type="match status" value="1"/>
</dbReference>
<gene>
    <name evidence="1" type="ORF">DS421_19g651100</name>
</gene>
<dbReference type="AlphaFoldDB" id="A0A6B9V797"/>
<reference evidence="1 2" key="1">
    <citation type="submission" date="2020-01" db="EMBL/GenBank/DDBJ databases">
        <title>Genome sequence of Arachis hypogaea, cultivar Shitouqi.</title>
        <authorList>
            <person name="Zhuang W."/>
            <person name="Chen H."/>
            <person name="Varshney R."/>
            <person name="Wang D."/>
            <person name="Ming R."/>
        </authorList>
    </citation>
    <scope>NUCLEOTIDE SEQUENCE [LARGE SCALE GENOMIC DNA]</scope>
    <source>
        <tissue evidence="1">Young leaf</tissue>
    </source>
</reference>
<dbReference type="OrthoDB" id="768308at2759"/>
<accession>A0A6B9V797</accession>
<proteinExistence type="predicted"/>
<evidence type="ECO:0000313" key="1">
    <source>
        <dbReference type="EMBL" id="QHN77259.1"/>
    </source>
</evidence>
<name>A0A6B9V797_ARAHY</name>
<dbReference type="PANTHER" id="PTHR15681:SF1">
    <property type="entry name" value="MAD2L1-BINDING PROTEIN"/>
    <property type="match status" value="1"/>
</dbReference>
<dbReference type="Proteomes" id="UP000464620">
    <property type="component" value="Chromosome B09"/>
</dbReference>
<evidence type="ECO:0000313" key="2">
    <source>
        <dbReference type="Proteomes" id="UP000464620"/>
    </source>
</evidence>
<dbReference type="InterPro" id="IPR053729">
    <property type="entry name" value="MAD2L1BP_domain_sf"/>
</dbReference>
<dbReference type="Gene3D" id="3.30.900.20">
    <property type="match status" value="1"/>
</dbReference>
<dbReference type="GO" id="GO:0005634">
    <property type="term" value="C:nucleus"/>
    <property type="evidence" value="ECO:0007669"/>
    <property type="project" value="InterPro"/>
</dbReference>
<dbReference type="Gramene" id="arahy.Tifrunner.gnm2.ann2.Ah19g212400.1">
    <property type="protein sequence ID" value="arahy.Tifrunner.gnm2.ann2.Ah19g212400.1-CDS"/>
    <property type="gene ID" value="arahy.Tifrunner.gnm2.ann2.Ah19g212400"/>
</dbReference>
<protein>
    <submittedName>
        <fullName evidence="1">Uncharacterized protein</fullName>
    </submittedName>
</protein>